<feature type="short sequence motif" description="Q motif" evidence="13">
    <location>
        <begin position="266"/>
        <end position="294"/>
    </location>
</feature>
<comment type="similarity">
    <text evidence="2">Belongs to the DEAD box helicase family. DDX5/DBP2 subfamily.</text>
</comment>
<evidence type="ECO:0000256" key="3">
    <source>
        <dbReference type="ARBA" id="ARBA00012552"/>
    </source>
</evidence>
<dbReference type="InterPro" id="IPR000629">
    <property type="entry name" value="RNA-helicase_DEAD-box_CS"/>
</dbReference>
<dbReference type="GO" id="GO:0010468">
    <property type="term" value="P:regulation of gene expression"/>
    <property type="evidence" value="ECO:0007669"/>
    <property type="project" value="UniProtKB-ARBA"/>
</dbReference>
<dbReference type="Gene3D" id="3.30.1370.10">
    <property type="entry name" value="K Homology domain, type 1"/>
    <property type="match status" value="1"/>
</dbReference>
<dbReference type="CDD" id="cd18787">
    <property type="entry name" value="SF2_C_DEAD"/>
    <property type="match status" value="1"/>
</dbReference>
<dbReference type="PROSITE" id="PS00039">
    <property type="entry name" value="DEAD_ATP_HELICASE"/>
    <property type="match status" value="1"/>
</dbReference>
<dbReference type="GO" id="GO:0003723">
    <property type="term" value="F:RNA binding"/>
    <property type="evidence" value="ECO:0007669"/>
    <property type="project" value="UniProtKB-UniRule"/>
</dbReference>
<dbReference type="InterPro" id="IPR014014">
    <property type="entry name" value="RNA_helicase_DEAD_Q_motif"/>
</dbReference>
<dbReference type="InterPro" id="IPR011545">
    <property type="entry name" value="DEAD/DEAH_box_helicase_dom"/>
</dbReference>
<dbReference type="Pfam" id="PF00270">
    <property type="entry name" value="DEAD"/>
    <property type="match status" value="1"/>
</dbReference>
<dbReference type="GO" id="GO:0003724">
    <property type="term" value="F:RNA helicase activity"/>
    <property type="evidence" value="ECO:0007669"/>
    <property type="project" value="UniProtKB-EC"/>
</dbReference>
<dbReference type="CDD" id="cd00105">
    <property type="entry name" value="KH-I"/>
    <property type="match status" value="1"/>
</dbReference>
<dbReference type="EMBL" id="HBUF01384012">
    <property type="protein sequence ID" value="CAG6731408.1"/>
    <property type="molecule type" value="Transcribed_RNA"/>
</dbReference>
<dbReference type="SMART" id="SM00490">
    <property type="entry name" value="HELICc"/>
    <property type="match status" value="1"/>
</dbReference>
<dbReference type="SMART" id="SM00487">
    <property type="entry name" value="DEXDc"/>
    <property type="match status" value="1"/>
</dbReference>
<proteinExistence type="inferred from homology"/>
<dbReference type="InterPro" id="IPR001650">
    <property type="entry name" value="Helicase_C-like"/>
</dbReference>
<dbReference type="SMART" id="SM00322">
    <property type="entry name" value="KH"/>
    <property type="match status" value="1"/>
</dbReference>
<dbReference type="InterPro" id="IPR027417">
    <property type="entry name" value="P-loop_NTPase"/>
</dbReference>
<dbReference type="EC" id="3.6.4.13" evidence="3"/>
<evidence type="ECO:0000259" key="17">
    <source>
        <dbReference type="PROSITE" id="PS51194"/>
    </source>
</evidence>
<keyword evidence="6 14" id="KW-0547">Nucleotide-binding</keyword>
<evidence type="ECO:0000256" key="13">
    <source>
        <dbReference type="PROSITE-ProRule" id="PRU00552"/>
    </source>
</evidence>
<protein>
    <recommendedName>
        <fullName evidence="3">RNA helicase</fullName>
        <ecNumber evidence="3">3.6.4.13</ecNumber>
    </recommendedName>
</protein>
<evidence type="ECO:0000256" key="1">
    <source>
        <dbReference type="ARBA" id="ARBA00004604"/>
    </source>
</evidence>
<dbReference type="CDD" id="cd00268">
    <property type="entry name" value="DEADc"/>
    <property type="match status" value="1"/>
</dbReference>
<evidence type="ECO:0000256" key="11">
    <source>
        <dbReference type="ARBA" id="ARBA00037449"/>
    </source>
</evidence>
<dbReference type="PROSITE" id="PS50084">
    <property type="entry name" value="KH_TYPE_1"/>
    <property type="match status" value="1"/>
</dbReference>
<feature type="domain" description="Helicase ATP-binding" evidence="16">
    <location>
        <begin position="297"/>
        <end position="472"/>
    </location>
</feature>
<dbReference type="InterPro" id="IPR014001">
    <property type="entry name" value="Helicase_ATP-bd"/>
</dbReference>
<evidence type="ECO:0000256" key="10">
    <source>
        <dbReference type="ARBA" id="ARBA00023242"/>
    </source>
</evidence>
<dbReference type="Pfam" id="PF00271">
    <property type="entry name" value="Helicase_C"/>
    <property type="match status" value="1"/>
</dbReference>
<keyword evidence="10" id="KW-0539">Nucleus</keyword>
<feature type="domain" description="Helicase C-terminal" evidence="17">
    <location>
        <begin position="484"/>
        <end position="646"/>
    </location>
</feature>
<evidence type="ECO:0000259" key="18">
    <source>
        <dbReference type="PROSITE" id="PS51195"/>
    </source>
</evidence>
<dbReference type="PROSITE" id="PS51195">
    <property type="entry name" value="Q_MOTIF"/>
    <property type="match status" value="1"/>
</dbReference>
<dbReference type="InterPro" id="IPR004087">
    <property type="entry name" value="KH_dom"/>
</dbReference>
<dbReference type="PROSITE" id="PS51192">
    <property type="entry name" value="HELICASE_ATP_BIND_1"/>
    <property type="match status" value="1"/>
</dbReference>
<evidence type="ECO:0000313" key="19">
    <source>
        <dbReference type="EMBL" id="CAG6731407.1"/>
    </source>
</evidence>
<accession>A0A8D8YN31</accession>
<evidence type="ECO:0000256" key="5">
    <source>
        <dbReference type="ARBA" id="ARBA00022552"/>
    </source>
</evidence>
<keyword evidence="7 14" id="KW-0378">Hydrolase</keyword>
<feature type="domain" description="DEAD-box RNA helicase Q" evidence="18">
    <location>
        <begin position="266"/>
        <end position="294"/>
    </location>
</feature>
<keyword evidence="5" id="KW-0698">rRNA processing</keyword>
<evidence type="ECO:0000256" key="15">
    <source>
        <dbReference type="SAM" id="MobiDB-lite"/>
    </source>
</evidence>
<dbReference type="PANTHER" id="PTHR47958">
    <property type="entry name" value="ATP-DEPENDENT RNA HELICASE DBP3"/>
    <property type="match status" value="1"/>
</dbReference>
<organism evidence="19">
    <name type="scientific">Cacopsylla melanoneura</name>
    <dbReference type="NCBI Taxonomy" id="428564"/>
    <lineage>
        <taxon>Eukaryota</taxon>
        <taxon>Metazoa</taxon>
        <taxon>Ecdysozoa</taxon>
        <taxon>Arthropoda</taxon>
        <taxon>Hexapoda</taxon>
        <taxon>Insecta</taxon>
        <taxon>Pterygota</taxon>
        <taxon>Neoptera</taxon>
        <taxon>Paraneoptera</taxon>
        <taxon>Hemiptera</taxon>
        <taxon>Sternorrhyncha</taxon>
        <taxon>Psylloidea</taxon>
        <taxon>Psyllidae</taxon>
        <taxon>Psyllinae</taxon>
        <taxon>Cacopsylla</taxon>
    </lineage>
</organism>
<evidence type="ECO:0000256" key="12">
    <source>
        <dbReference type="PROSITE-ProRule" id="PRU00117"/>
    </source>
</evidence>
<dbReference type="Pfam" id="PF00013">
    <property type="entry name" value="KH_1"/>
    <property type="match status" value="1"/>
</dbReference>
<name>A0A8D8YN31_9HEMI</name>
<comment type="subcellular location">
    <subcellularLocation>
        <location evidence="1">Nucleus</location>
        <location evidence="1">Nucleolus</location>
    </subcellularLocation>
</comment>
<dbReference type="EMBL" id="HBUF01384011">
    <property type="protein sequence ID" value="CAG6731407.1"/>
    <property type="molecule type" value="Transcribed_RNA"/>
</dbReference>
<sequence>MADSWGDDDGWNDGPQVAQEIVHTFLDHDANTIKIDTSMIGQVIGSRGSMIKELQEESGAQIKMGKPDGSYTFIHLKGYEDQVNFAKSLINELLLGNRRRKTKKERDWDNAYSEKTINIRGTKGKGLQRKDKRHLIDQVKKESRAEIIFGPISEYGDMPVTVKGKNPQIEEAIRLIENIDLGREIDPELTMEELMALSDRKERDKWARVPKIIKNVYKEDPEVANMSPEQVQSIRKMNNDISVCVVKSDGQVEDNANFKIPNPVTNFKQAFRHYPEILSELENLGFTTPSPIQAQAWPILMSGHDMIGIAQTGTGKTFAFLLPALIHTYLQTTPIEKRAGPNVLVMAPTRELATQIEREVNKINYKGLKAVCVYGGKEIEPQLEKMNEGCQILIATPGRLNDFVSRASIDLKAVSFVVLDEADRMLDLGFEPQINKTSIFINPNRQTVMTSATWNSDVQRVARKYMVNPVKVNVGSLDLAATHTVTQKIIILDEDEKKDWLMNFFDNMDDKIDKVMVFMGRKASVSAMASDLACQYRKSCSLYGDLSQEDREQSLEDITSGFARICIATDVASRGLDVPDLTHVINFDFPSHIEEYVHRVGRTGRAGKSGESITLMTRKDWNHAHEVIPILEEGGHEIPQELYDMAERFKNRPPRDFGGGRGGRGIKRENKS</sequence>
<dbReference type="SUPFAM" id="SSF54791">
    <property type="entry name" value="Eukaryotic type KH-domain (KH-domain type I)"/>
    <property type="match status" value="1"/>
</dbReference>
<evidence type="ECO:0000256" key="14">
    <source>
        <dbReference type="RuleBase" id="RU000492"/>
    </source>
</evidence>
<dbReference type="InterPro" id="IPR036612">
    <property type="entry name" value="KH_dom_type_1_sf"/>
</dbReference>
<reference evidence="19" key="1">
    <citation type="submission" date="2021-05" db="EMBL/GenBank/DDBJ databases">
        <authorList>
            <person name="Alioto T."/>
            <person name="Alioto T."/>
            <person name="Gomez Garrido J."/>
        </authorList>
    </citation>
    <scope>NUCLEOTIDE SEQUENCE</scope>
</reference>
<keyword evidence="9 14" id="KW-0067">ATP-binding</keyword>
<dbReference type="GO" id="GO:0016787">
    <property type="term" value="F:hydrolase activity"/>
    <property type="evidence" value="ECO:0007669"/>
    <property type="project" value="UniProtKB-KW"/>
</dbReference>
<feature type="region of interest" description="Disordered" evidence="15">
    <location>
        <begin position="649"/>
        <end position="672"/>
    </location>
</feature>
<evidence type="ECO:0000256" key="2">
    <source>
        <dbReference type="ARBA" id="ARBA00009334"/>
    </source>
</evidence>
<evidence type="ECO:0000256" key="9">
    <source>
        <dbReference type="ARBA" id="ARBA00022840"/>
    </source>
</evidence>
<dbReference type="InterPro" id="IPR044742">
    <property type="entry name" value="DEAD/DEAH_RhlB"/>
</dbReference>
<dbReference type="InterPro" id="IPR004088">
    <property type="entry name" value="KH_dom_type_1"/>
</dbReference>
<evidence type="ECO:0000256" key="4">
    <source>
        <dbReference type="ARBA" id="ARBA00022517"/>
    </source>
</evidence>
<evidence type="ECO:0000256" key="6">
    <source>
        <dbReference type="ARBA" id="ARBA00022741"/>
    </source>
</evidence>
<evidence type="ECO:0000256" key="8">
    <source>
        <dbReference type="ARBA" id="ARBA00022806"/>
    </source>
</evidence>
<keyword evidence="12" id="KW-0694">RNA-binding</keyword>
<dbReference type="GO" id="GO:0005524">
    <property type="term" value="F:ATP binding"/>
    <property type="evidence" value="ECO:0007669"/>
    <property type="project" value="UniProtKB-KW"/>
</dbReference>
<comment type="function">
    <text evidence="11">ATP-dependent RNA helicase required for 60S ribosomal subunit synthesis. Involved in efficient pre-rRNA processing, predominantly at site A3, which is necessary for the normal formation of 25S and 5.8S rRNAs.</text>
</comment>
<dbReference type="Gene3D" id="3.40.50.300">
    <property type="entry name" value="P-loop containing nucleotide triphosphate hydrolases"/>
    <property type="match status" value="2"/>
</dbReference>
<dbReference type="PROSITE" id="PS51194">
    <property type="entry name" value="HELICASE_CTER"/>
    <property type="match status" value="1"/>
</dbReference>
<keyword evidence="4" id="KW-0690">Ribosome biogenesis</keyword>
<dbReference type="AlphaFoldDB" id="A0A8D8YN31"/>
<keyword evidence="8 14" id="KW-0347">Helicase</keyword>
<evidence type="ECO:0000259" key="16">
    <source>
        <dbReference type="PROSITE" id="PS51192"/>
    </source>
</evidence>
<dbReference type="SUPFAM" id="SSF52540">
    <property type="entry name" value="P-loop containing nucleoside triphosphate hydrolases"/>
    <property type="match status" value="2"/>
</dbReference>
<evidence type="ECO:0000256" key="7">
    <source>
        <dbReference type="ARBA" id="ARBA00022801"/>
    </source>
</evidence>